<proteinExistence type="predicted"/>
<evidence type="ECO:0000313" key="2">
    <source>
        <dbReference type="Proteomes" id="UP000008744"/>
    </source>
</evidence>
<sequence>MAHQGYSFSEYPICRNSSCAQIENDSYMSQSESCFWAGEAGGNSRPLPESGSRSDDTIVNRPGVCGTSGGEEQSDISAQCSCMGSCCCCRMPEPIGPGQELASPGPMTFAPFPFMPMGMPMFCPGNGGPAGGMYAMPASANGMYAMPASANGMYALPAAAAAPTAAMGMDQDAVAGRGAAGQAPSNSEVNSSYNNAGASPSGYSGMSGNAAQPSAPMGSYPVMPGAYHPSMAGPGADQNSQGPDAAAAYDYVQKYNQSIQQFLATAEQNAQQSLAQAQAQAQHANPQVFNNLQPGMPPGLATAGAMGAQPYYPGLQEGFGNSSMGPPQYFPNAMSMGMPSLQPTALYGMNSASSSSSSSSSSSAYYGSQGLSAGGAFNDSLQTQTVYSTDYKPFAAQGNNFNHFPNGIDIGLPADSCPAYGSVGPVPGPGAGVPPEMCSQLYGMGMGMGMGMDVGNNSAYPLSQMSYASYPCEMPMPGAPSAGGYLPSFNMSGKSI</sequence>
<dbReference type="OrthoDB" id="7871475at2759"/>
<name>B4GZV9_DROPE</name>
<keyword evidence="2" id="KW-1185">Reference proteome</keyword>
<dbReference type="HOGENOM" id="CLU_464044_0_0_1"/>
<dbReference type="AlphaFoldDB" id="B4GZV9"/>
<organism evidence="2">
    <name type="scientific">Drosophila persimilis</name>
    <name type="common">Fruit fly</name>
    <dbReference type="NCBI Taxonomy" id="7234"/>
    <lineage>
        <taxon>Eukaryota</taxon>
        <taxon>Metazoa</taxon>
        <taxon>Ecdysozoa</taxon>
        <taxon>Arthropoda</taxon>
        <taxon>Hexapoda</taxon>
        <taxon>Insecta</taxon>
        <taxon>Pterygota</taxon>
        <taxon>Neoptera</taxon>
        <taxon>Endopterygota</taxon>
        <taxon>Diptera</taxon>
        <taxon>Brachycera</taxon>
        <taxon>Muscomorpha</taxon>
        <taxon>Ephydroidea</taxon>
        <taxon>Drosophilidae</taxon>
        <taxon>Drosophila</taxon>
        <taxon>Sophophora</taxon>
    </lineage>
</organism>
<dbReference type="Proteomes" id="UP000008744">
    <property type="component" value="Unassembled WGS sequence"/>
</dbReference>
<dbReference type="EMBL" id="CH479199">
    <property type="protein sequence ID" value="EDW29536.1"/>
    <property type="molecule type" value="Genomic_DNA"/>
</dbReference>
<dbReference type="OMA" id="ANGMYAM"/>
<dbReference type="STRING" id="7234.B4GZV9"/>
<dbReference type="PhylomeDB" id="B4GZV9"/>
<evidence type="ECO:0000313" key="1">
    <source>
        <dbReference type="EMBL" id="EDW29536.1"/>
    </source>
</evidence>
<protein>
    <submittedName>
        <fullName evidence="1">GL22715</fullName>
    </submittedName>
</protein>
<gene>
    <name evidence="1" type="primary">Dper\GL22715</name>
    <name evidence="1" type="ORF">Dper_GL22715</name>
</gene>
<reference evidence="1 2" key="1">
    <citation type="journal article" date="2007" name="Nature">
        <title>Evolution of genes and genomes on the Drosophila phylogeny.</title>
        <authorList>
            <consortium name="Drosophila 12 Genomes Consortium"/>
            <person name="Clark A.G."/>
            <person name="Eisen M.B."/>
            <person name="Smith D.R."/>
            <person name="Bergman C.M."/>
            <person name="Oliver B."/>
            <person name="Markow T.A."/>
            <person name="Kaufman T.C."/>
            <person name="Kellis M."/>
            <person name="Gelbart W."/>
            <person name="Iyer V.N."/>
            <person name="Pollard D.A."/>
            <person name="Sackton T.B."/>
            <person name="Larracuente A.M."/>
            <person name="Singh N.D."/>
            <person name="Abad J.P."/>
            <person name="Abt D.N."/>
            <person name="Adryan B."/>
            <person name="Aguade M."/>
            <person name="Akashi H."/>
            <person name="Anderson W.W."/>
            <person name="Aquadro C.F."/>
            <person name="Ardell D.H."/>
            <person name="Arguello R."/>
            <person name="Artieri C.G."/>
            <person name="Barbash D.A."/>
            <person name="Barker D."/>
            <person name="Barsanti P."/>
            <person name="Batterham P."/>
            <person name="Batzoglou S."/>
            <person name="Begun D."/>
            <person name="Bhutkar A."/>
            <person name="Blanco E."/>
            <person name="Bosak S.A."/>
            <person name="Bradley R.K."/>
            <person name="Brand A.D."/>
            <person name="Brent M.R."/>
            <person name="Brooks A.N."/>
            <person name="Brown R.H."/>
            <person name="Butlin R.K."/>
            <person name="Caggese C."/>
            <person name="Calvi B.R."/>
            <person name="Bernardo de Carvalho A."/>
            <person name="Caspi A."/>
            <person name="Castrezana S."/>
            <person name="Celniker S.E."/>
            <person name="Chang J.L."/>
            <person name="Chapple C."/>
            <person name="Chatterji S."/>
            <person name="Chinwalla A."/>
            <person name="Civetta A."/>
            <person name="Clifton S.W."/>
            <person name="Comeron J.M."/>
            <person name="Costello J.C."/>
            <person name="Coyne J.A."/>
            <person name="Daub J."/>
            <person name="David R.G."/>
            <person name="Delcher A.L."/>
            <person name="Delehaunty K."/>
            <person name="Do C.B."/>
            <person name="Ebling H."/>
            <person name="Edwards K."/>
            <person name="Eickbush T."/>
            <person name="Evans J.D."/>
            <person name="Filipski A."/>
            <person name="Findeiss S."/>
            <person name="Freyhult E."/>
            <person name="Fulton L."/>
            <person name="Fulton R."/>
            <person name="Garcia A.C."/>
            <person name="Gardiner A."/>
            <person name="Garfield D.A."/>
            <person name="Garvin B.E."/>
            <person name="Gibson G."/>
            <person name="Gilbert D."/>
            <person name="Gnerre S."/>
            <person name="Godfrey J."/>
            <person name="Good R."/>
            <person name="Gotea V."/>
            <person name="Gravely B."/>
            <person name="Greenberg A.J."/>
            <person name="Griffiths-Jones S."/>
            <person name="Gross S."/>
            <person name="Guigo R."/>
            <person name="Gustafson E.A."/>
            <person name="Haerty W."/>
            <person name="Hahn M.W."/>
            <person name="Halligan D.L."/>
            <person name="Halpern A.L."/>
            <person name="Halter G.M."/>
            <person name="Han M.V."/>
            <person name="Heger A."/>
            <person name="Hillier L."/>
            <person name="Hinrichs A.S."/>
            <person name="Holmes I."/>
            <person name="Hoskins R.A."/>
            <person name="Hubisz M.J."/>
            <person name="Hultmark D."/>
            <person name="Huntley M.A."/>
            <person name="Jaffe D.B."/>
            <person name="Jagadeeshan S."/>
            <person name="Jeck W.R."/>
            <person name="Johnson J."/>
            <person name="Jones C.D."/>
            <person name="Jordan W.C."/>
            <person name="Karpen G.H."/>
            <person name="Kataoka E."/>
            <person name="Keightley P.D."/>
            <person name="Kheradpour P."/>
            <person name="Kirkness E.F."/>
            <person name="Koerich L.B."/>
            <person name="Kristiansen K."/>
            <person name="Kudrna D."/>
            <person name="Kulathinal R.J."/>
            <person name="Kumar S."/>
            <person name="Kwok R."/>
            <person name="Lander E."/>
            <person name="Langley C.H."/>
            <person name="Lapoint R."/>
            <person name="Lazzaro B.P."/>
            <person name="Lee S.J."/>
            <person name="Levesque L."/>
            <person name="Li R."/>
            <person name="Lin C.F."/>
            <person name="Lin M.F."/>
            <person name="Lindblad-Toh K."/>
            <person name="Llopart A."/>
            <person name="Long M."/>
            <person name="Low L."/>
            <person name="Lozovsky E."/>
            <person name="Lu J."/>
            <person name="Luo M."/>
            <person name="Machado C.A."/>
            <person name="Makalowski W."/>
            <person name="Marzo M."/>
            <person name="Matsuda M."/>
            <person name="Matzkin L."/>
            <person name="McAllister B."/>
            <person name="McBride C.S."/>
            <person name="McKernan B."/>
            <person name="McKernan K."/>
            <person name="Mendez-Lago M."/>
            <person name="Minx P."/>
            <person name="Mollenhauer M.U."/>
            <person name="Montooth K."/>
            <person name="Mount S.M."/>
            <person name="Mu X."/>
            <person name="Myers E."/>
            <person name="Negre B."/>
            <person name="Newfeld S."/>
            <person name="Nielsen R."/>
            <person name="Noor M.A."/>
            <person name="O'Grady P."/>
            <person name="Pachter L."/>
            <person name="Papaceit M."/>
            <person name="Parisi M.J."/>
            <person name="Parisi M."/>
            <person name="Parts L."/>
            <person name="Pedersen J.S."/>
            <person name="Pesole G."/>
            <person name="Phillippy A.M."/>
            <person name="Ponting C.P."/>
            <person name="Pop M."/>
            <person name="Porcelli D."/>
            <person name="Powell J.R."/>
            <person name="Prohaska S."/>
            <person name="Pruitt K."/>
            <person name="Puig M."/>
            <person name="Quesneville H."/>
            <person name="Ram K.R."/>
            <person name="Rand D."/>
            <person name="Rasmussen M.D."/>
            <person name="Reed L.K."/>
            <person name="Reenan R."/>
            <person name="Reily A."/>
            <person name="Remington K.A."/>
            <person name="Rieger T.T."/>
            <person name="Ritchie M.G."/>
            <person name="Robin C."/>
            <person name="Rogers Y.H."/>
            <person name="Rohde C."/>
            <person name="Rozas J."/>
            <person name="Rubenfield M.J."/>
            <person name="Ruiz A."/>
            <person name="Russo S."/>
            <person name="Salzberg S.L."/>
            <person name="Sanchez-Gracia A."/>
            <person name="Saranga D.J."/>
            <person name="Sato H."/>
            <person name="Schaeffer S.W."/>
            <person name="Schatz M.C."/>
            <person name="Schlenke T."/>
            <person name="Schwartz R."/>
            <person name="Segarra C."/>
            <person name="Singh R.S."/>
            <person name="Sirot L."/>
            <person name="Sirota M."/>
            <person name="Sisneros N.B."/>
            <person name="Smith C.D."/>
            <person name="Smith T.F."/>
            <person name="Spieth J."/>
            <person name="Stage D.E."/>
            <person name="Stark A."/>
            <person name="Stephan W."/>
            <person name="Strausberg R.L."/>
            <person name="Strempel S."/>
            <person name="Sturgill D."/>
            <person name="Sutton G."/>
            <person name="Sutton G.G."/>
            <person name="Tao W."/>
            <person name="Teichmann S."/>
            <person name="Tobari Y.N."/>
            <person name="Tomimura Y."/>
            <person name="Tsolas J.M."/>
            <person name="Valente V.L."/>
            <person name="Venter E."/>
            <person name="Venter J.C."/>
            <person name="Vicario S."/>
            <person name="Vieira F.G."/>
            <person name="Vilella A.J."/>
            <person name="Villasante A."/>
            <person name="Walenz B."/>
            <person name="Wang J."/>
            <person name="Wasserman M."/>
            <person name="Watts T."/>
            <person name="Wilson D."/>
            <person name="Wilson R.K."/>
            <person name="Wing R.A."/>
            <person name="Wolfner M.F."/>
            <person name="Wong A."/>
            <person name="Wong G.K."/>
            <person name="Wu C.I."/>
            <person name="Wu G."/>
            <person name="Yamamoto D."/>
            <person name="Yang H.P."/>
            <person name="Yang S.P."/>
            <person name="Yorke J.A."/>
            <person name="Yoshida K."/>
            <person name="Zdobnov E."/>
            <person name="Zhang P."/>
            <person name="Zhang Y."/>
            <person name="Zimin A.V."/>
            <person name="Baldwin J."/>
            <person name="Abdouelleil A."/>
            <person name="Abdulkadir J."/>
            <person name="Abebe A."/>
            <person name="Abera B."/>
            <person name="Abreu J."/>
            <person name="Acer S.C."/>
            <person name="Aftuck L."/>
            <person name="Alexander A."/>
            <person name="An P."/>
            <person name="Anderson E."/>
            <person name="Anderson S."/>
            <person name="Arachi H."/>
            <person name="Azer M."/>
            <person name="Bachantsang P."/>
            <person name="Barry A."/>
            <person name="Bayul T."/>
            <person name="Berlin A."/>
            <person name="Bessette D."/>
            <person name="Bloom T."/>
            <person name="Blye J."/>
            <person name="Boguslavskiy L."/>
            <person name="Bonnet C."/>
            <person name="Boukhgalter B."/>
            <person name="Bourzgui I."/>
            <person name="Brown A."/>
            <person name="Cahill P."/>
            <person name="Channer S."/>
            <person name="Cheshatsang Y."/>
            <person name="Chuda L."/>
            <person name="Citroen M."/>
            <person name="Collymore A."/>
            <person name="Cooke P."/>
            <person name="Costello M."/>
            <person name="D'Aco K."/>
            <person name="Daza R."/>
            <person name="De Haan G."/>
            <person name="DeGray S."/>
            <person name="DeMaso C."/>
            <person name="Dhargay N."/>
            <person name="Dooley K."/>
            <person name="Dooley E."/>
            <person name="Doricent M."/>
            <person name="Dorje P."/>
            <person name="Dorjee K."/>
            <person name="Dupes A."/>
            <person name="Elong R."/>
            <person name="Falk J."/>
            <person name="Farina A."/>
            <person name="Faro S."/>
            <person name="Ferguson D."/>
            <person name="Fisher S."/>
            <person name="Foley C.D."/>
            <person name="Franke A."/>
            <person name="Friedrich D."/>
            <person name="Gadbois L."/>
            <person name="Gearin G."/>
            <person name="Gearin C.R."/>
            <person name="Giannoukos G."/>
            <person name="Goode T."/>
            <person name="Graham J."/>
            <person name="Grandbois E."/>
            <person name="Grewal S."/>
            <person name="Gyaltsen K."/>
            <person name="Hafez N."/>
            <person name="Hagos B."/>
            <person name="Hall J."/>
            <person name="Henson C."/>
            <person name="Hollinger A."/>
            <person name="Honan T."/>
            <person name="Huard M.D."/>
            <person name="Hughes L."/>
            <person name="Hurhula B."/>
            <person name="Husby M.E."/>
            <person name="Kamat A."/>
            <person name="Kanga B."/>
            <person name="Kashin S."/>
            <person name="Khazanovich D."/>
            <person name="Kisner P."/>
            <person name="Lance K."/>
            <person name="Lara M."/>
            <person name="Lee W."/>
            <person name="Lennon N."/>
            <person name="Letendre F."/>
            <person name="LeVine R."/>
            <person name="Lipovsky A."/>
            <person name="Liu X."/>
            <person name="Liu J."/>
            <person name="Liu S."/>
            <person name="Lokyitsang T."/>
            <person name="Lokyitsang Y."/>
            <person name="Lubonja R."/>
            <person name="Lui A."/>
            <person name="MacDonald P."/>
            <person name="Magnisalis V."/>
            <person name="Maru K."/>
            <person name="Matthews C."/>
            <person name="McCusker W."/>
            <person name="McDonough S."/>
            <person name="Mehta T."/>
            <person name="Meldrim J."/>
            <person name="Meneus L."/>
            <person name="Mihai O."/>
            <person name="Mihalev A."/>
            <person name="Mihova T."/>
            <person name="Mittelman R."/>
            <person name="Mlenga V."/>
            <person name="Montmayeur A."/>
            <person name="Mulrain L."/>
            <person name="Navidi A."/>
            <person name="Naylor J."/>
            <person name="Negash T."/>
            <person name="Nguyen T."/>
            <person name="Nguyen N."/>
            <person name="Nicol R."/>
            <person name="Norbu C."/>
            <person name="Norbu N."/>
            <person name="Novod N."/>
            <person name="O'Neill B."/>
            <person name="Osman S."/>
            <person name="Markiewicz E."/>
            <person name="Oyono O.L."/>
            <person name="Patti C."/>
            <person name="Phunkhang P."/>
            <person name="Pierre F."/>
            <person name="Priest M."/>
            <person name="Raghuraman S."/>
            <person name="Rege F."/>
            <person name="Reyes R."/>
            <person name="Rise C."/>
            <person name="Rogov P."/>
            <person name="Ross K."/>
            <person name="Ryan E."/>
            <person name="Settipalli S."/>
            <person name="Shea T."/>
            <person name="Sherpa N."/>
            <person name="Shi L."/>
            <person name="Shih D."/>
            <person name="Sparrow T."/>
            <person name="Spaulding J."/>
            <person name="Stalker J."/>
            <person name="Stange-Thomann N."/>
            <person name="Stavropoulos S."/>
            <person name="Stone C."/>
            <person name="Strader C."/>
            <person name="Tesfaye S."/>
            <person name="Thomson T."/>
            <person name="Thoulutsang Y."/>
            <person name="Thoulutsang D."/>
            <person name="Topham K."/>
            <person name="Topping I."/>
            <person name="Tsamla T."/>
            <person name="Vassiliev H."/>
            <person name="Vo A."/>
            <person name="Wangchuk T."/>
            <person name="Wangdi T."/>
            <person name="Weiand M."/>
            <person name="Wilkinson J."/>
            <person name="Wilson A."/>
            <person name="Yadav S."/>
            <person name="Young G."/>
            <person name="Yu Q."/>
            <person name="Zembek L."/>
            <person name="Zhong D."/>
            <person name="Zimmer A."/>
            <person name="Zwirko Z."/>
            <person name="Jaffe D.B."/>
            <person name="Alvarez P."/>
            <person name="Brockman W."/>
            <person name="Butler J."/>
            <person name="Chin C."/>
            <person name="Gnerre S."/>
            <person name="Grabherr M."/>
            <person name="Kleber M."/>
            <person name="Mauceli E."/>
            <person name="MacCallum I."/>
        </authorList>
    </citation>
    <scope>NUCLEOTIDE SEQUENCE [LARGE SCALE GENOMIC DNA]</scope>
    <source>
        <strain evidence="2">MSH-3 / Tucson 14011-0111.49</strain>
    </source>
</reference>
<accession>B4GZV9</accession>